<keyword evidence="1" id="KW-0238">DNA-binding</keyword>
<dbReference type="RefSeq" id="WP_004605235.1">
    <property type="nucleotide sequence ID" value="NZ_CVRQ01000025.1"/>
</dbReference>
<dbReference type="PANTHER" id="PTHR46797">
    <property type="entry name" value="HTH-TYPE TRANSCRIPTIONAL REGULATOR"/>
    <property type="match status" value="1"/>
</dbReference>
<feature type="domain" description="HTH cro/C1-type" evidence="2">
    <location>
        <begin position="5"/>
        <end position="59"/>
    </location>
</feature>
<sequence length="65" mass="7306">MKVLLWETRTSKGFTLMELAKKSGIGKSTLNNIENGKVSPTLFQLETIAIALEVKITDLFESEYK</sequence>
<dbReference type="Proteomes" id="UP000049472">
    <property type="component" value="Unassembled WGS sequence"/>
</dbReference>
<dbReference type="GO" id="GO:0003677">
    <property type="term" value="F:DNA binding"/>
    <property type="evidence" value="ECO:0007669"/>
    <property type="project" value="UniProtKB-KW"/>
</dbReference>
<dbReference type="Gene3D" id="1.10.260.40">
    <property type="entry name" value="lambda repressor-like DNA-binding domains"/>
    <property type="match status" value="1"/>
</dbReference>
<dbReference type="PROSITE" id="PS50943">
    <property type="entry name" value="HTH_CROC1"/>
    <property type="match status" value="1"/>
</dbReference>
<dbReference type="InterPro" id="IPR050807">
    <property type="entry name" value="TransReg_Diox_bact_type"/>
</dbReference>
<name>A0A0M6WUC0_9FIRM</name>
<keyword evidence="4" id="KW-1185">Reference proteome</keyword>
<evidence type="ECO:0000313" key="4">
    <source>
        <dbReference type="Proteomes" id="UP000049472"/>
    </source>
</evidence>
<dbReference type="GO" id="GO:0003700">
    <property type="term" value="F:DNA-binding transcription factor activity"/>
    <property type="evidence" value="ECO:0007669"/>
    <property type="project" value="TreeGrafter"/>
</dbReference>
<dbReference type="SMART" id="SM00530">
    <property type="entry name" value="HTH_XRE"/>
    <property type="match status" value="1"/>
</dbReference>
<protein>
    <recommendedName>
        <fullName evidence="2">HTH cro/C1-type domain-containing protein</fullName>
    </recommendedName>
</protein>
<dbReference type="GO" id="GO:0005829">
    <property type="term" value="C:cytosol"/>
    <property type="evidence" value="ECO:0007669"/>
    <property type="project" value="TreeGrafter"/>
</dbReference>
<gene>
    <name evidence="3" type="ORF">T1815_23321</name>
</gene>
<evidence type="ECO:0000313" key="3">
    <source>
        <dbReference type="EMBL" id="CRL40353.1"/>
    </source>
</evidence>
<dbReference type="EMBL" id="CVRQ01000025">
    <property type="protein sequence ID" value="CRL40353.1"/>
    <property type="molecule type" value="Genomic_DNA"/>
</dbReference>
<dbReference type="AlphaFoldDB" id="A0A0M6WUC0"/>
<dbReference type="InterPro" id="IPR010982">
    <property type="entry name" value="Lambda_DNA-bd_dom_sf"/>
</dbReference>
<dbReference type="Pfam" id="PF01381">
    <property type="entry name" value="HTH_3"/>
    <property type="match status" value="1"/>
</dbReference>
<proteinExistence type="predicted"/>
<evidence type="ECO:0000259" key="2">
    <source>
        <dbReference type="PROSITE" id="PS50943"/>
    </source>
</evidence>
<dbReference type="GeneID" id="62696262"/>
<dbReference type="InterPro" id="IPR001387">
    <property type="entry name" value="Cro/C1-type_HTH"/>
</dbReference>
<accession>A0A0M6WUC0</accession>
<reference evidence="4" key="1">
    <citation type="submission" date="2015-05" db="EMBL/GenBank/DDBJ databases">
        <authorList>
            <consortium name="Pathogen Informatics"/>
        </authorList>
    </citation>
    <scope>NUCLEOTIDE SEQUENCE [LARGE SCALE GENOMIC DNA]</scope>
    <source>
        <strain evidence="4">T1-815</strain>
    </source>
</reference>
<dbReference type="SUPFAM" id="SSF47413">
    <property type="entry name" value="lambda repressor-like DNA-binding domains"/>
    <property type="match status" value="1"/>
</dbReference>
<organism evidence="3 4">
    <name type="scientific">Agathobacter rectalis</name>
    <dbReference type="NCBI Taxonomy" id="39491"/>
    <lineage>
        <taxon>Bacteria</taxon>
        <taxon>Bacillati</taxon>
        <taxon>Bacillota</taxon>
        <taxon>Clostridia</taxon>
        <taxon>Lachnospirales</taxon>
        <taxon>Lachnospiraceae</taxon>
        <taxon>Agathobacter</taxon>
    </lineage>
</organism>
<dbReference type="PANTHER" id="PTHR46797:SF1">
    <property type="entry name" value="METHYLPHOSPHONATE SYNTHASE"/>
    <property type="match status" value="1"/>
</dbReference>
<evidence type="ECO:0000256" key="1">
    <source>
        <dbReference type="ARBA" id="ARBA00023125"/>
    </source>
</evidence>
<dbReference type="CDD" id="cd00093">
    <property type="entry name" value="HTH_XRE"/>
    <property type="match status" value="1"/>
</dbReference>